<dbReference type="GO" id="GO:0010557">
    <property type="term" value="P:positive regulation of macromolecule biosynthetic process"/>
    <property type="evidence" value="ECO:0007669"/>
    <property type="project" value="UniProtKB-ARBA"/>
</dbReference>
<evidence type="ECO:0000313" key="11">
    <source>
        <dbReference type="EMBL" id="CAB4252050.1"/>
    </source>
</evidence>
<proteinExistence type="inferred from homology"/>
<gene>
    <name evidence="11" type="ORF">KABA2_01S04862</name>
</gene>
<keyword evidence="5" id="KW-0378">Hydrolase</keyword>
<name>A0A8H2ZFR6_9SACH</name>
<organism evidence="11 12">
    <name type="scientific">Maudiozyma barnettii</name>
    <dbReference type="NCBI Taxonomy" id="61262"/>
    <lineage>
        <taxon>Eukaryota</taxon>
        <taxon>Fungi</taxon>
        <taxon>Dikarya</taxon>
        <taxon>Ascomycota</taxon>
        <taxon>Saccharomycotina</taxon>
        <taxon>Saccharomycetes</taxon>
        <taxon>Saccharomycetales</taxon>
        <taxon>Saccharomycetaceae</taxon>
        <taxon>Maudiozyma</taxon>
    </lineage>
</organism>
<dbReference type="SUPFAM" id="SSF52768">
    <property type="entry name" value="Arginase/deacetylase"/>
    <property type="match status" value="1"/>
</dbReference>
<keyword evidence="7" id="KW-0805">Transcription regulation</keyword>
<dbReference type="PRINTS" id="PR01270">
    <property type="entry name" value="HDASUPER"/>
</dbReference>
<keyword evidence="6" id="KW-0156">Chromatin regulator</keyword>
<dbReference type="EC" id="3.5.1.98" evidence="3"/>
<comment type="caution">
    <text evidence="11">The sequence shown here is derived from an EMBL/GenBank/DDBJ whole genome shotgun (WGS) entry which is preliminary data.</text>
</comment>
<dbReference type="GO" id="GO:0006355">
    <property type="term" value="P:regulation of DNA-templated transcription"/>
    <property type="evidence" value="ECO:0007669"/>
    <property type="project" value="UniProtKB-ARBA"/>
</dbReference>
<evidence type="ECO:0000256" key="9">
    <source>
        <dbReference type="ARBA" id="ARBA00023242"/>
    </source>
</evidence>
<evidence type="ECO:0000256" key="1">
    <source>
        <dbReference type="ARBA" id="ARBA00004123"/>
    </source>
</evidence>
<dbReference type="InterPro" id="IPR037138">
    <property type="entry name" value="His_deacetylse_dom_sf"/>
</dbReference>
<keyword evidence="8" id="KW-0804">Transcription</keyword>
<dbReference type="OrthoDB" id="73273at2759"/>
<sequence length="478" mass="55415">MTKLIISASVFQSQVADLLPCNGYKKSQLTYALLDAYNLLNYFDVVIKTPYCSKEDLLRFHSATYVDQLMNDTLNVIQEGDKIEDDWNQLGEISDQWNDSNDNIPKERRFYSREALYEYFKAYKLNPKEIANTYNNVRSIKRMKLDNVTLSNDELLKKYNLTGDCPLFSYLPMYLQVNTGATLVLEKYINLPPPGENDFERIIGINLDGGRHHASKQSARGFCYTNDIVLLIQRLRKKGFQRISYIDFDLHHGDGVENAFKYSNFIQTISLHLYEAGFFPGTGSLKNNKPPNLVNIPMFHGLNDKYLQTILNKIIIPLIDQHNPQIIVIQSGGDGLSGDKYDEWQLSIHGLTKCIMELVDRFTTCHCIVLGGGGYNELIMSRFNTYLTWNIVRKYSSQIQNGLIKEYIEDDFDYLIPDHEFIELYADDNYKYWSYEQPGNDKFKTLRNNNTPDYLEKCIRNIFPNETHLKRSVNRSAP</sequence>
<evidence type="ECO:0000256" key="6">
    <source>
        <dbReference type="ARBA" id="ARBA00022853"/>
    </source>
</evidence>
<dbReference type="InterPro" id="IPR023801">
    <property type="entry name" value="His_deacetylse_dom"/>
</dbReference>
<evidence type="ECO:0000256" key="2">
    <source>
        <dbReference type="ARBA" id="ARBA00006457"/>
    </source>
</evidence>
<dbReference type="Proteomes" id="UP000644660">
    <property type="component" value="Unassembled WGS sequence"/>
</dbReference>
<keyword evidence="9" id="KW-0539">Nucleus</keyword>
<reference evidence="11 12" key="1">
    <citation type="submission" date="2020-05" db="EMBL/GenBank/DDBJ databases">
        <authorList>
            <person name="Casaregola S."/>
            <person name="Devillers H."/>
            <person name="Grondin C."/>
        </authorList>
    </citation>
    <scope>NUCLEOTIDE SEQUENCE [LARGE SCALE GENOMIC DNA]</scope>
    <source>
        <strain evidence="11 12">CLIB 1767</strain>
    </source>
</reference>
<dbReference type="Pfam" id="PF00850">
    <property type="entry name" value="Hist_deacetyl"/>
    <property type="match status" value="1"/>
</dbReference>
<keyword evidence="4" id="KW-0678">Repressor</keyword>
<dbReference type="RefSeq" id="XP_041404089.1">
    <property type="nucleotide sequence ID" value="XM_041548155.1"/>
</dbReference>
<protein>
    <recommendedName>
        <fullName evidence="3">histone deacetylase</fullName>
        <ecNumber evidence="3">3.5.1.98</ecNumber>
    </recommendedName>
</protein>
<dbReference type="InterPro" id="IPR023696">
    <property type="entry name" value="Ureohydrolase_dom_sf"/>
</dbReference>
<evidence type="ECO:0000256" key="7">
    <source>
        <dbReference type="ARBA" id="ARBA00023015"/>
    </source>
</evidence>
<accession>A0A8H2ZFR6</accession>
<dbReference type="Gene3D" id="3.40.800.20">
    <property type="entry name" value="Histone deacetylase domain"/>
    <property type="match status" value="1"/>
</dbReference>
<dbReference type="GeneID" id="64855169"/>
<evidence type="ECO:0000256" key="4">
    <source>
        <dbReference type="ARBA" id="ARBA00022491"/>
    </source>
</evidence>
<dbReference type="PANTHER" id="PTHR10625">
    <property type="entry name" value="HISTONE DEACETYLASE HDAC1-RELATED"/>
    <property type="match status" value="1"/>
</dbReference>
<feature type="domain" description="Histone deacetylase" evidence="10">
    <location>
        <begin position="25"/>
        <end position="388"/>
    </location>
</feature>
<evidence type="ECO:0000256" key="3">
    <source>
        <dbReference type="ARBA" id="ARBA00012111"/>
    </source>
</evidence>
<dbReference type="GO" id="GO:0031507">
    <property type="term" value="P:heterochromatin formation"/>
    <property type="evidence" value="ECO:0007669"/>
    <property type="project" value="TreeGrafter"/>
</dbReference>
<evidence type="ECO:0000256" key="5">
    <source>
        <dbReference type="ARBA" id="ARBA00022801"/>
    </source>
</evidence>
<comment type="similarity">
    <text evidence="2">Belongs to the histone deacetylase family. HD type 1 subfamily.</text>
</comment>
<evidence type="ECO:0000256" key="8">
    <source>
        <dbReference type="ARBA" id="ARBA00023163"/>
    </source>
</evidence>
<dbReference type="InterPro" id="IPR000286">
    <property type="entry name" value="HDACs"/>
</dbReference>
<dbReference type="AlphaFoldDB" id="A0A8H2ZFR6"/>
<evidence type="ECO:0000313" key="12">
    <source>
        <dbReference type="Proteomes" id="UP000644660"/>
    </source>
</evidence>
<keyword evidence="12" id="KW-1185">Reference proteome</keyword>
<evidence type="ECO:0000259" key="10">
    <source>
        <dbReference type="Pfam" id="PF00850"/>
    </source>
</evidence>
<dbReference type="GO" id="GO:0005634">
    <property type="term" value="C:nucleus"/>
    <property type="evidence" value="ECO:0007669"/>
    <property type="project" value="UniProtKB-SubCell"/>
</dbReference>
<dbReference type="EMBL" id="CAEFZW010000001">
    <property type="protein sequence ID" value="CAB4252050.1"/>
    <property type="molecule type" value="Genomic_DNA"/>
</dbReference>
<comment type="subcellular location">
    <subcellularLocation>
        <location evidence="1">Nucleus</location>
    </subcellularLocation>
</comment>
<dbReference type="GO" id="GO:0141221">
    <property type="term" value="F:histone deacetylase activity, hydrolytic mechanism"/>
    <property type="evidence" value="ECO:0007669"/>
    <property type="project" value="UniProtKB-EC"/>
</dbReference>
<dbReference type="PANTHER" id="PTHR10625:SF14">
    <property type="entry name" value="HISTONE DEACETYLASE 8"/>
    <property type="match status" value="1"/>
</dbReference>